<dbReference type="AlphaFoldDB" id="A0A2P6NVQ8"/>
<evidence type="ECO:0000256" key="8">
    <source>
        <dbReference type="ARBA" id="ARBA00022741"/>
    </source>
</evidence>
<dbReference type="PANTHER" id="PTHR11817">
    <property type="entry name" value="PYRUVATE KINASE"/>
    <property type="match status" value="1"/>
</dbReference>
<feature type="domain" description="Pyruvate kinase C-terminal" evidence="17">
    <location>
        <begin position="514"/>
        <end position="628"/>
    </location>
</feature>
<dbReference type="Gene3D" id="3.20.20.60">
    <property type="entry name" value="Phosphoenolpyruvate-binding domains"/>
    <property type="match status" value="1"/>
</dbReference>
<dbReference type="InterPro" id="IPR040442">
    <property type="entry name" value="Pyrv_kinase-like_dom_sf"/>
</dbReference>
<evidence type="ECO:0000313" key="19">
    <source>
        <dbReference type="Proteomes" id="UP000241769"/>
    </source>
</evidence>
<dbReference type="FunFam" id="2.40.33.10:FF:000001">
    <property type="entry name" value="Pyruvate kinase"/>
    <property type="match status" value="1"/>
</dbReference>
<evidence type="ECO:0000259" key="16">
    <source>
        <dbReference type="Pfam" id="PF00224"/>
    </source>
</evidence>
<comment type="similarity">
    <text evidence="4 15">Belongs to the pyruvate kinase family.</text>
</comment>
<dbReference type="FunFam" id="3.20.20.60:FF:000001">
    <property type="entry name" value="Pyruvate kinase"/>
    <property type="match status" value="1"/>
</dbReference>
<dbReference type="UniPathway" id="UPA00109">
    <property type="reaction ID" value="UER00188"/>
</dbReference>
<evidence type="ECO:0000256" key="3">
    <source>
        <dbReference type="ARBA" id="ARBA00004997"/>
    </source>
</evidence>
<dbReference type="STRING" id="1890364.A0A2P6NVQ8"/>
<keyword evidence="11 15" id="KW-0460">Magnesium</keyword>
<comment type="catalytic activity">
    <reaction evidence="14 15">
        <text>pyruvate + ATP = phosphoenolpyruvate + ADP + H(+)</text>
        <dbReference type="Rhea" id="RHEA:18157"/>
        <dbReference type="ChEBI" id="CHEBI:15361"/>
        <dbReference type="ChEBI" id="CHEBI:15378"/>
        <dbReference type="ChEBI" id="CHEBI:30616"/>
        <dbReference type="ChEBI" id="CHEBI:58702"/>
        <dbReference type="ChEBI" id="CHEBI:456216"/>
        <dbReference type="EC" id="2.7.1.40"/>
    </reaction>
</comment>
<dbReference type="InterPro" id="IPR011037">
    <property type="entry name" value="Pyrv_Knase-like_insert_dom_sf"/>
</dbReference>
<evidence type="ECO:0000256" key="6">
    <source>
        <dbReference type="ARBA" id="ARBA00022679"/>
    </source>
</evidence>
<protein>
    <recommendedName>
        <fullName evidence="5 15">Pyruvate kinase</fullName>
        <ecNumber evidence="5 15">2.7.1.40</ecNumber>
    </recommendedName>
</protein>
<dbReference type="FunCoup" id="A0A2P6NVQ8">
    <property type="interactions" value="180"/>
</dbReference>
<evidence type="ECO:0000256" key="11">
    <source>
        <dbReference type="ARBA" id="ARBA00022842"/>
    </source>
</evidence>
<evidence type="ECO:0000256" key="14">
    <source>
        <dbReference type="ARBA" id="ARBA00048152"/>
    </source>
</evidence>
<dbReference type="InterPro" id="IPR001697">
    <property type="entry name" value="Pyr_Knase"/>
</dbReference>
<dbReference type="GO" id="GO:0016301">
    <property type="term" value="F:kinase activity"/>
    <property type="evidence" value="ECO:0007669"/>
    <property type="project" value="UniProtKB-KW"/>
</dbReference>
<dbReference type="InterPro" id="IPR018209">
    <property type="entry name" value="Pyrv_Knase_AS"/>
</dbReference>
<keyword evidence="10" id="KW-0067">ATP-binding</keyword>
<dbReference type="Proteomes" id="UP000241769">
    <property type="component" value="Unassembled WGS sequence"/>
</dbReference>
<dbReference type="SUPFAM" id="SSF51621">
    <property type="entry name" value="Phosphoenolpyruvate/pyruvate domain"/>
    <property type="match status" value="1"/>
</dbReference>
<dbReference type="Pfam" id="PF02887">
    <property type="entry name" value="PK_C"/>
    <property type="match status" value="1"/>
</dbReference>
<dbReference type="GO" id="GO:0006950">
    <property type="term" value="P:response to stress"/>
    <property type="evidence" value="ECO:0007669"/>
    <property type="project" value="UniProtKB-ARBA"/>
</dbReference>
<evidence type="ECO:0000259" key="17">
    <source>
        <dbReference type="Pfam" id="PF02887"/>
    </source>
</evidence>
<evidence type="ECO:0000256" key="15">
    <source>
        <dbReference type="RuleBase" id="RU000504"/>
    </source>
</evidence>
<dbReference type="GO" id="GO:0000287">
    <property type="term" value="F:magnesium ion binding"/>
    <property type="evidence" value="ECO:0007669"/>
    <property type="project" value="InterPro"/>
</dbReference>
<dbReference type="GO" id="GO:0004743">
    <property type="term" value="F:pyruvate kinase activity"/>
    <property type="evidence" value="ECO:0007669"/>
    <property type="project" value="UniProtKB-EC"/>
</dbReference>
<dbReference type="InterPro" id="IPR015813">
    <property type="entry name" value="Pyrv/PenolPyrv_kinase-like_dom"/>
</dbReference>
<evidence type="ECO:0000256" key="12">
    <source>
        <dbReference type="ARBA" id="ARBA00023152"/>
    </source>
</evidence>
<evidence type="ECO:0000256" key="7">
    <source>
        <dbReference type="ARBA" id="ARBA00022723"/>
    </source>
</evidence>
<dbReference type="GO" id="GO:0030955">
    <property type="term" value="F:potassium ion binding"/>
    <property type="evidence" value="ECO:0007669"/>
    <property type="project" value="InterPro"/>
</dbReference>
<dbReference type="NCBIfam" id="NF004978">
    <property type="entry name" value="PRK06354.1"/>
    <property type="match status" value="1"/>
</dbReference>
<dbReference type="InterPro" id="IPR015806">
    <property type="entry name" value="Pyrv_Knase_insert_dom_sf"/>
</dbReference>
<evidence type="ECO:0000256" key="10">
    <source>
        <dbReference type="ARBA" id="ARBA00022840"/>
    </source>
</evidence>
<dbReference type="GO" id="GO:0005524">
    <property type="term" value="F:ATP binding"/>
    <property type="evidence" value="ECO:0007669"/>
    <property type="project" value="UniProtKB-KW"/>
</dbReference>
<dbReference type="Gene3D" id="3.40.1380.20">
    <property type="entry name" value="Pyruvate kinase, C-terminal domain"/>
    <property type="match status" value="1"/>
</dbReference>
<keyword evidence="13 18" id="KW-0670">Pyruvate</keyword>
<dbReference type="SUPFAM" id="SSF52935">
    <property type="entry name" value="PK C-terminal domain-like"/>
    <property type="match status" value="1"/>
</dbReference>
<proteinExistence type="inferred from homology"/>
<feature type="domain" description="Pyruvate kinase barrel" evidence="16">
    <location>
        <begin position="152"/>
        <end position="477"/>
    </location>
</feature>
<sequence length="631" mass="69121">MKDEVQEFLYSTSFLTQRELYRAYEASKERNDASVLGEDHVITITGDSNTQAFHTEMLRHPFSWEKLKRLDFKFPAGRLRKHLQRRGEILGLSHVSEICNRSQERHNSHPRFLINCHSSSLEVNFSLDMATLNRNLKLKVDWEAQNAHKKYRMTQIVCTIGPKTKSPEVLDKMMSAGMNIMRLNFSHGSHEYHGEVIANLRKALSKRGGDSRCAIMLDTKGPEIRTGKLKDKTIKLTAGQTINVSTDLTLIGDDSTIIVDYQDLCTSVKVGGHILIADGQISLTITSINAAGKTVTCTVNNTSVLGENKNTHLPGAKVNLPAVSEKDIKDLKFGVEQKVDMIAASFIRSAYDVLEIRKILGEEGRNIKIISKIESTEGLENFDSILKVSDGIMVARGDLGVELPMEQIFVAQKMMVSKCNAAGKPVITATQMLESMIQNPRPTRAEATDVANAVLDGTDCVMLSGETASGDYPLEAITYMAGICKEAENVEAATHYPTLFEGFRTACEDLSTPEVVASYAVRASNDVGASLLVTLSETGATARLACKYRPRVPVICVTHHEHVANSLLLTRGAVPFLVSTQKDAAEFLIGLAMEKGKVMGLCKPGSLVVVISGTMEFVPGGTNTLRVISCP</sequence>
<dbReference type="NCBIfam" id="NF004491">
    <property type="entry name" value="PRK05826.1"/>
    <property type="match status" value="1"/>
</dbReference>
<keyword evidence="9 15" id="KW-0418">Kinase</keyword>
<accession>A0A2P6NVQ8</accession>
<keyword evidence="12 15" id="KW-0324">Glycolysis</keyword>
<evidence type="ECO:0000256" key="13">
    <source>
        <dbReference type="ARBA" id="ARBA00023317"/>
    </source>
</evidence>
<dbReference type="PROSITE" id="PS00110">
    <property type="entry name" value="PYRUVATE_KINASE"/>
    <property type="match status" value="1"/>
</dbReference>
<dbReference type="EC" id="2.7.1.40" evidence="5 15"/>
<keyword evidence="6 15" id="KW-0808">Transferase</keyword>
<dbReference type="SUPFAM" id="SSF50800">
    <property type="entry name" value="PK beta-barrel domain-like"/>
    <property type="match status" value="1"/>
</dbReference>
<gene>
    <name evidence="18" type="ORF">PROFUN_04444</name>
</gene>
<evidence type="ECO:0000256" key="2">
    <source>
        <dbReference type="ARBA" id="ARBA00001958"/>
    </source>
</evidence>
<reference evidence="18 19" key="1">
    <citation type="journal article" date="2018" name="Genome Biol. Evol.">
        <title>Multiple Roots of Fruiting Body Formation in Amoebozoa.</title>
        <authorList>
            <person name="Hillmann F."/>
            <person name="Forbes G."/>
            <person name="Novohradska S."/>
            <person name="Ferling I."/>
            <person name="Riege K."/>
            <person name="Groth M."/>
            <person name="Westermann M."/>
            <person name="Marz M."/>
            <person name="Spaller T."/>
            <person name="Winckler T."/>
            <person name="Schaap P."/>
            <person name="Glockner G."/>
        </authorList>
    </citation>
    <scope>NUCLEOTIDE SEQUENCE [LARGE SCALE GENOMIC DNA]</scope>
    <source>
        <strain evidence="18 19">Jena</strain>
    </source>
</reference>
<comment type="caution">
    <text evidence="18">The sequence shown here is derived from an EMBL/GenBank/DDBJ whole genome shotgun (WGS) entry which is preliminary data.</text>
</comment>
<organism evidence="18 19">
    <name type="scientific">Planoprotostelium fungivorum</name>
    <dbReference type="NCBI Taxonomy" id="1890364"/>
    <lineage>
        <taxon>Eukaryota</taxon>
        <taxon>Amoebozoa</taxon>
        <taxon>Evosea</taxon>
        <taxon>Variosea</taxon>
        <taxon>Cavosteliida</taxon>
        <taxon>Cavosteliaceae</taxon>
        <taxon>Planoprotostelium</taxon>
    </lineage>
</organism>
<dbReference type="Pfam" id="PF00224">
    <property type="entry name" value="PK"/>
    <property type="match status" value="1"/>
</dbReference>
<dbReference type="InterPro" id="IPR036918">
    <property type="entry name" value="Pyrv_Knase_C_sf"/>
</dbReference>
<comment type="cofactor">
    <cofactor evidence="1">
        <name>Mg(2+)</name>
        <dbReference type="ChEBI" id="CHEBI:18420"/>
    </cofactor>
</comment>
<dbReference type="EMBL" id="MDYQ01000015">
    <property type="protein sequence ID" value="PRP88016.1"/>
    <property type="molecule type" value="Genomic_DNA"/>
</dbReference>
<comment type="pathway">
    <text evidence="3 15">Carbohydrate degradation; glycolysis; pyruvate from D-glyceraldehyde 3-phosphate: step 5/5.</text>
</comment>
<dbReference type="InParanoid" id="A0A2P6NVQ8"/>
<dbReference type="InterPro" id="IPR015795">
    <property type="entry name" value="Pyrv_Knase_C"/>
</dbReference>
<name>A0A2P6NVQ8_9EUKA</name>
<evidence type="ECO:0000313" key="18">
    <source>
        <dbReference type="EMBL" id="PRP88016.1"/>
    </source>
</evidence>
<keyword evidence="7" id="KW-0479">Metal-binding</keyword>
<evidence type="ECO:0000256" key="9">
    <source>
        <dbReference type="ARBA" id="ARBA00022777"/>
    </source>
</evidence>
<keyword evidence="19" id="KW-1185">Reference proteome</keyword>
<dbReference type="OrthoDB" id="108365at2759"/>
<keyword evidence="8" id="KW-0547">Nucleotide-binding</keyword>
<comment type="cofactor">
    <cofactor evidence="2">
        <name>K(+)</name>
        <dbReference type="ChEBI" id="CHEBI:29103"/>
    </cofactor>
</comment>
<dbReference type="Gene3D" id="2.40.33.10">
    <property type="entry name" value="PK beta-barrel domain-like"/>
    <property type="match status" value="1"/>
</dbReference>
<evidence type="ECO:0000256" key="5">
    <source>
        <dbReference type="ARBA" id="ARBA00012142"/>
    </source>
</evidence>
<dbReference type="PRINTS" id="PR01050">
    <property type="entry name" value="PYRUVTKNASE"/>
</dbReference>
<evidence type="ECO:0000256" key="1">
    <source>
        <dbReference type="ARBA" id="ARBA00001946"/>
    </source>
</evidence>
<dbReference type="NCBIfam" id="TIGR01064">
    <property type="entry name" value="pyruv_kin"/>
    <property type="match status" value="1"/>
</dbReference>
<dbReference type="InterPro" id="IPR015793">
    <property type="entry name" value="Pyrv_Knase_brl"/>
</dbReference>
<evidence type="ECO:0000256" key="4">
    <source>
        <dbReference type="ARBA" id="ARBA00008663"/>
    </source>
</evidence>